<dbReference type="PROSITE" id="PS51257">
    <property type="entry name" value="PROKAR_LIPOPROTEIN"/>
    <property type="match status" value="1"/>
</dbReference>
<dbReference type="InterPro" id="IPR050902">
    <property type="entry name" value="ABC_Transporter_SBP"/>
</dbReference>
<proteinExistence type="predicted"/>
<feature type="domain" description="Fe/B12 periplasmic-binding" evidence="2">
    <location>
        <begin position="83"/>
        <end position="352"/>
    </location>
</feature>
<dbReference type="InterPro" id="IPR002491">
    <property type="entry name" value="ABC_transptr_periplasmic_BD"/>
</dbReference>
<keyword evidence="4" id="KW-1185">Reference proteome</keyword>
<evidence type="ECO:0000256" key="1">
    <source>
        <dbReference type="SAM" id="SignalP"/>
    </source>
</evidence>
<dbReference type="Proteomes" id="UP000422108">
    <property type="component" value="Chromosome"/>
</dbReference>
<dbReference type="PANTHER" id="PTHR30535:SF34">
    <property type="entry name" value="MOLYBDATE-BINDING PROTEIN MOLA"/>
    <property type="match status" value="1"/>
</dbReference>
<sequence>MKPFVRAMMAVPIFLWLVCACSNSGEEKQADFIQIGEFTVNRISDQRTEVRDGAGRTLVLVPRGAPAPDDVDPHRLVRTPVKRVVAYGFFDVAIMRALGVLENTLVGVTYPAKRWYVDDVKNGLAAGKIVFLGDASSIDFERLNQLQPELVLTWDLAAIPMLDELGIPCAVTSTPTAMCLNARMRFVQFLAPFFNRQKEANAFFDRVNQALIAIRDRTAGCGSPPKVMWGDIYEKRVLVEPGNAWVGELIGLAESDYLFNDVYGTSCIEISVERFLYSGETADIFFTYRTRNSGATSKAALARMNPLLADIRPLKEGQVYVPLPHYVQSGDHLDDILTEIAAILHPEVYPDYRYRYFMELPDTDPQESGAPS</sequence>
<dbReference type="EMBL" id="AP021879">
    <property type="protein sequence ID" value="BBO92439.1"/>
    <property type="molecule type" value="Genomic_DNA"/>
</dbReference>
<name>A0A5K8AIV8_9BACT</name>
<gene>
    <name evidence="3" type="ORF">DSCOOX_56190</name>
</gene>
<accession>A0A5K8AIV8</accession>
<keyword evidence="1" id="KW-0732">Signal</keyword>
<dbReference type="RefSeq" id="WP_155313185.1">
    <property type="nucleotide sequence ID" value="NZ_AP021879.1"/>
</dbReference>
<organism evidence="3 4">
    <name type="scientific">Desulfosarcina ovata subsp. ovata</name>
    <dbReference type="NCBI Taxonomy" id="2752305"/>
    <lineage>
        <taxon>Bacteria</taxon>
        <taxon>Pseudomonadati</taxon>
        <taxon>Thermodesulfobacteriota</taxon>
        <taxon>Desulfobacteria</taxon>
        <taxon>Desulfobacterales</taxon>
        <taxon>Desulfosarcinaceae</taxon>
        <taxon>Desulfosarcina</taxon>
    </lineage>
</organism>
<feature type="signal peptide" evidence="1">
    <location>
        <begin position="1"/>
        <end position="24"/>
    </location>
</feature>
<dbReference type="Pfam" id="PF01497">
    <property type="entry name" value="Peripla_BP_2"/>
    <property type="match status" value="1"/>
</dbReference>
<reference evidence="3 4" key="1">
    <citation type="submission" date="2019-11" db="EMBL/GenBank/DDBJ databases">
        <title>Comparative genomics of hydrocarbon-degrading Desulfosarcina strains.</title>
        <authorList>
            <person name="Watanabe M."/>
            <person name="Kojima H."/>
            <person name="Fukui M."/>
        </authorList>
    </citation>
    <scope>NUCLEOTIDE SEQUENCE [LARGE SCALE GENOMIC DNA]</scope>
    <source>
        <strain evidence="4">oXyS1</strain>
    </source>
</reference>
<evidence type="ECO:0000313" key="4">
    <source>
        <dbReference type="Proteomes" id="UP000422108"/>
    </source>
</evidence>
<evidence type="ECO:0000259" key="2">
    <source>
        <dbReference type="PROSITE" id="PS50983"/>
    </source>
</evidence>
<dbReference type="AlphaFoldDB" id="A0A5K8AIV8"/>
<dbReference type="CDD" id="cd00636">
    <property type="entry name" value="TroA-like"/>
    <property type="match status" value="1"/>
</dbReference>
<dbReference type="PROSITE" id="PS50983">
    <property type="entry name" value="FE_B12_PBP"/>
    <property type="match status" value="1"/>
</dbReference>
<protein>
    <submittedName>
        <fullName evidence="3">ABC transporter substrate-binding protein</fullName>
    </submittedName>
</protein>
<feature type="chain" id="PRO_5024398112" evidence="1">
    <location>
        <begin position="25"/>
        <end position="372"/>
    </location>
</feature>
<evidence type="ECO:0000313" key="3">
    <source>
        <dbReference type="EMBL" id="BBO92439.1"/>
    </source>
</evidence>
<dbReference type="SUPFAM" id="SSF53807">
    <property type="entry name" value="Helical backbone' metal receptor"/>
    <property type="match status" value="1"/>
</dbReference>
<dbReference type="PANTHER" id="PTHR30535">
    <property type="entry name" value="VITAMIN B12-BINDING PROTEIN"/>
    <property type="match status" value="1"/>
</dbReference>
<dbReference type="Gene3D" id="3.40.50.1980">
    <property type="entry name" value="Nitrogenase molybdenum iron protein domain"/>
    <property type="match status" value="2"/>
</dbReference>